<dbReference type="GO" id="GO:0003697">
    <property type="term" value="F:single-stranded DNA binding"/>
    <property type="evidence" value="ECO:0007669"/>
    <property type="project" value="TreeGrafter"/>
</dbReference>
<proteinExistence type="inferred from homology"/>
<dbReference type="GO" id="GO:0030915">
    <property type="term" value="C:Smc5-Smc6 complex"/>
    <property type="evidence" value="ECO:0007669"/>
    <property type="project" value="TreeGrafter"/>
</dbReference>
<evidence type="ECO:0000256" key="6">
    <source>
        <dbReference type="ARBA" id="ARBA00022528"/>
    </source>
</evidence>
<feature type="coiled-coil region" evidence="11">
    <location>
        <begin position="857"/>
        <end position="894"/>
    </location>
</feature>
<reference evidence="13" key="1">
    <citation type="submission" date="2021-08" db="EMBL/GenBank/DDBJ databases">
        <title>WGS assembly of Ceratopteris richardii.</title>
        <authorList>
            <person name="Marchant D.B."/>
            <person name="Chen G."/>
            <person name="Jenkins J."/>
            <person name="Shu S."/>
            <person name="Leebens-Mack J."/>
            <person name="Grimwood J."/>
            <person name="Schmutz J."/>
            <person name="Soltis P."/>
            <person name="Soltis D."/>
            <person name="Chen Z.-H."/>
        </authorList>
    </citation>
    <scope>NUCLEOTIDE SEQUENCE</scope>
    <source>
        <strain evidence="13">Whitten #5841</strain>
        <tissue evidence="13">Leaf</tissue>
    </source>
</reference>
<evidence type="ECO:0000256" key="5">
    <source>
        <dbReference type="ARBA" id="ARBA00022454"/>
    </source>
</evidence>
<keyword evidence="6" id="KW-0150">Chloroplast</keyword>
<feature type="coiled-coil region" evidence="11">
    <location>
        <begin position="211"/>
        <end position="245"/>
    </location>
</feature>
<organism evidence="13 14">
    <name type="scientific">Ceratopteris richardii</name>
    <name type="common">Triangle waterfern</name>
    <dbReference type="NCBI Taxonomy" id="49495"/>
    <lineage>
        <taxon>Eukaryota</taxon>
        <taxon>Viridiplantae</taxon>
        <taxon>Streptophyta</taxon>
        <taxon>Embryophyta</taxon>
        <taxon>Tracheophyta</taxon>
        <taxon>Polypodiopsida</taxon>
        <taxon>Polypodiidae</taxon>
        <taxon>Polypodiales</taxon>
        <taxon>Pteridineae</taxon>
        <taxon>Pteridaceae</taxon>
        <taxon>Parkerioideae</taxon>
        <taxon>Ceratopteris</taxon>
    </lineage>
</organism>
<dbReference type="GO" id="GO:0000724">
    <property type="term" value="P:double-strand break repair via homologous recombination"/>
    <property type="evidence" value="ECO:0007669"/>
    <property type="project" value="TreeGrafter"/>
</dbReference>
<feature type="domain" description="RecF/RecN/SMC N-terminal" evidence="12">
    <location>
        <begin position="41"/>
        <end position="1005"/>
    </location>
</feature>
<dbReference type="InterPro" id="IPR027417">
    <property type="entry name" value="P-loop_NTPase"/>
</dbReference>
<evidence type="ECO:0000256" key="1">
    <source>
        <dbReference type="ARBA" id="ARBA00004123"/>
    </source>
</evidence>
<comment type="similarity">
    <text evidence="3">Belongs to the SMC family. SMC5 subfamily.</text>
</comment>
<keyword evidence="9 11" id="KW-0175">Coiled coil</keyword>
<evidence type="ECO:0000313" key="14">
    <source>
        <dbReference type="Proteomes" id="UP000825935"/>
    </source>
</evidence>
<evidence type="ECO:0000256" key="8">
    <source>
        <dbReference type="ARBA" id="ARBA00022840"/>
    </source>
</evidence>
<feature type="coiled-coil region" evidence="11">
    <location>
        <begin position="271"/>
        <end position="336"/>
    </location>
</feature>
<dbReference type="PANTHER" id="PTHR45916">
    <property type="entry name" value="STRUCTURAL MAINTENANCE OF CHROMOSOMES PROTEIN 5"/>
    <property type="match status" value="1"/>
</dbReference>
<evidence type="ECO:0000256" key="11">
    <source>
        <dbReference type="SAM" id="Coils"/>
    </source>
</evidence>
<keyword evidence="7" id="KW-0547">Nucleotide-binding</keyword>
<keyword evidence="8" id="KW-0067">ATP-binding</keyword>
<dbReference type="OMA" id="RFWTSQP"/>
<evidence type="ECO:0000256" key="10">
    <source>
        <dbReference type="ARBA" id="ARBA00023242"/>
    </source>
</evidence>
<feature type="coiled-coil region" evidence="11">
    <location>
        <begin position="637"/>
        <end position="713"/>
    </location>
</feature>
<gene>
    <name evidence="13" type="ORF">KP509_21G036900</name>
</gene>
<evidence type="ECO:0000256" key="7">
    <source>
        <dbReference type="ARBA" id="ARBA00022741"/>
    </source>
</evidence>
<dbReference type="GO" id="GO:0051276">
    <property type="term" value="P:chromosome organization"/>
    <property type="evidence" value="ECO:0007669"/>
    <property type="project" value="UniProtKB-ARBA"/>
</dbReference>
<dbReference type="EMBL" id="CM035426">
    <property type="protein sequence ID" value="KAH7315164.1"/>
    <property type="molecule type" value="Genomic_DNA"/>
</dbReference>
<comment type="subcellular location">
    <subcellularLocation>
        <location evidence="2">Chromosome</location>
    </subcellularLocation>
    <subcellularLocation>
        <location evidence="1">Nucleus</location>
    </subcellularLocation>
</comment>
<keyword evidence="14" id="KW-1185">Reference proteome</keyword>
<feature type="coiled-coil region" evidence="11">
    <location>
        <begin position="389"/>
        <end position="422"/>
    </location>
</feature>
<dbReference type="GO" id="GO:0005634">
    <property type="term" value="C:nucleus"/>
    <property type="evidence" value="ECO:0007669"/>
    <property type="project" value="UniProtKB-SubCell"/>
</dbReference>
<dbReference type="InterPro" id="IPR003395">
    <property type="entry name" value="RecF/RecN/SMC_N"/>
</dbReference>
<keyword evidence="10" id="KW-0539">Nucleus</keyword>
<dbReference type="Pfam" id="PF02463">
    <property type="entry name" value="SMC_N"/>
    <property type="match status" value="1"/>
</dbReference>
<dbReference type="FunFam" id="3.40.50.300:FF:001301">
    <property type="entry name" value="Structural maintenance of chromosomes 5"/>
    <property type="match status" value="1"/>
</dbReference>
<evidence type="ECO:0000313" key="13">
    <source>
        <dbReference type="EMBL" id="KAH7315164.1"/>
    </source>
</evidence>
<protein>
    <recommendedName>
        <fullName evidence="4">Structural maintenance of chromosomes protein 5</fullName>
    </recommendedName>
</protein>
<dbReference type="Gene3D" id="3.40.50.300">
    <property type="entry name" value="P-loop containing nucleotide triphosphate hydrolases"/>
    <property type="match status" value="2"/>
</dbReference>
<dbReference type="Proteomes" id="UP000825935">
    <property type="component" value="Chromosome 21"/>
</dbReference>
<keyword evidence="6" id="KW-0934">Plastid</keyword>
<evidence type="ECO:0000259" key="12">
    <source>
        <dbReference type="Pfam" id="PF02463"/>
    </source>
</evidence>
<evidence type="ECO:0000256" key="2">
    <source>
        <dbReference type="ARBA" id="ARBA00004286"/>
    </source>
</evidence>
<dbReference type="PANTHER" id="PTHR45916:SF1">
    <property type="entry name" value="STRUCTURAL MAINTENANCE OF CHROMOSOMES PROTEIN 5"/>
    <property type="match status" value="1"/>
</dbReference>
<dbReference type="OrthoDB" id="10254973at2759"/>
<comment type="caution">
    <text evidence="13">The sequence shown here is derived from an EMBL/GenBank/DDBJ whole genome shotgun (WGS) entry which is preliminary data.</text>
</comment>
<evidence type="ECO:0000256" key="3">
    <source>
        <dbReference type="ARBA" id="ARBA00010171"/>
    </source>
</evidence>
<name>A0A8T2SBW3_CERRI</name>
<dbReference type="SUPFAM" id="SSF52540">
    <property type="entry name" value="P-loop containing nucleoside triphosphate hydrolases"/>
    <property type="match status" value="1"/>
</dbReference>
<dbReference type="AlphaFoldDB" id="A0A8T2SBW3"/>
<keyword evidence="5" id="KW-0158">Chromosome</keyword>
<dbReference type="GO" id="GO:0005524">
    <property type="term" value="F:ATP binding"/>
    <property type="evidence" value="ECO:0007669"/>
    <property type="project" value="UniProtKB-KW"/>
</dbReference>
<sequence>MGEAPAGKRSRNVASMEDLPCKRARLTSAHRGADDYSPGNILEIELQNFMTYTHLISKPGPRLNLVIGPNGTGKSSLVCAIAIGLAGEPQILGRASSIGDYVKRGEESGWVKLTLRGMSAGESVTITRKINKQNKSDWLLDGRAVPKKDILDLVQHFNIQVNNLTQFLPQDRVCEFAKMTPVQLLEETEKAVGDPELSRHHQFLIEKTEELRKLEVIVNQHDSRLKELKALNAERERDVERVRQRNELLSKAELMKKKRPWLVFDSKRQVLLEQKEKEKRLKQHVEALAKRIIELRSPIEAIKDIKENAEAACKKFQTAKAKLDSKRSQLAGKENQMGVQVKSKLGEIEEIHSRELHRQERITRASQELEAAEKELSDIPPFEPPKAEIEMLSSQIQELELLADEKKRAKQDKESLANQRRRSLDHCIKRLEHIESFGTRRLQALKDAGTRNIFEAHQWVEEHRNEFQMEVYGPVLLEVNLLNQEYASYLEGHVPSFLWRAFVTQNSSDRDLLYSNLKRFSVPILNFVPSSDNSTAPLITPEMQALGIETRLIDVFTAPPVVKEILRSQAALDRSFIGTSAANRQADQLNRMGIMDLWTPENHYRWQASRYGGHISASVMPVKSARLFSHSVDMREEKELQQKKLEVEVALREIENELKQLSTEQRQLEDDAAKLHRQREGIISMAKMEKKKRQEMANKVEQRQRKLQMIKNEEDSQTAELRIRAQIHDVNKLRHKGAIEMKDLLYEVISIQKQFVVKRLCACEADLKIREMERFFKGMEVEGTKAEQEYDRCKRGVDECRKMVEAAKVAAENIVKLTPEIKQQFAEMPDTIEDLDDAIQESIAEANAVLCLNDSVLEEYEERCRMIASLSAKLNEEMTRLNECRQQVERAKDKWLPTLKGLVSRINATFSRNFRDMAVAGEVTLDEHENNFNQYGILIKVKFRETGELQVLSAHHQSGGERSVSTILYLVSLQDLTHCPFRVVDEINQGMDPVNERKMFQQLVRAASEPNTPQCFLLTPKLLPDLEYTEACTILNIMNGPWIDSPARVWSSGSSWSSVIESLSQASQPSQHMVLTQ</sequence>
<accession>A0A8T2SBW3</accession>
<evidence type="ECO:0000256" key="4">
    <source>
        <dbReference type="ARBA" id="ARBA00018687"/>
    </source>
</evidence>
<evidence type="ECO:0000256" key="9">
    <source>
        <dbReference type="ARBA" id="ARBA00023054"/>
    </source>
</evidence>